<gene>
    <name evidence="3" type="ORF">UM93_01235</name>
</gene>
<evidence type="ECO:0000259" key="2">
    <source>
        <dbReference type="Pfam" id="PF14488"/>
    </source>
</evidence>
<dbReference type="InterPro" id="IPR027849">
    <property type="entry name" value="DUF4434"/>
</dbReference>
<dbReference type="STRING" id="1618207.UM93_01235"/>
<feature type="chain" id="PRO_5039725353" description="DUF4434 domain-containing protein" evidence="1">
    <location>
        <begin position="20"/>
        <end position="457"/>
    </location>
</feature>
<keyword evidence="4" id="KW-1185">Reference proteome</keyword>
<dbReference type="KEGG" id="ari:UM93_01235"/>
<feature type="domain" description="DUF4434" evidence="2">
    <location>
        <begin position="44"/>
        <end position="344"/>
    </location>
</feature>
<protein>
    <recommendedName>
        <fullName evidence="2">DUF4434 domain-containing protein</fullName>
    </recommendedName>
</protein>
<reference evidence="3 4" key="1">
    <citation type="journal article" date="2015" name="Genome Announc.">
        <title>Complete Genome Sequencing of Protease-Producing Novel Arthrobacter sp. Strain IHBB 11108 Using PacBio Single-Molecule Real-Time Sequencing Technology.</title>
        <authorList>
            <person name="Kiran S."/>
            <person name="Swarnkar M.K."/>
            <person name="Pal M."/>
            <person name="Thakur R."/>
            <person name="Tewari R."/>
            <person name="Singh A.K."/>
            <person name="Gulati A."/>
        </authorList>
    </citation>
    <scope>NUCLEOTIDE SEQUENCE [LARGE SCALE GENOMIC DNA]</scope>
    <source>
        <strain evidence="3 4">IHBB 11108</strain>
    </source>
</reference>
<dbReference type="PATRIC" id="fig|1618207.4.peg.253"/>
<accession>A0A0D4BWL9</accession>
<organism evidence="3 4">
    <name type="scientific">Psychromicrobium lacuslunae</name>
    <dbReference type="NCBI Taxonomy" id="1618207"/>
    <lineage>
        <taxon>Bacteria</taxon>
        <taxon>Bacillati</taxon>
        <taxon>Actinomycetota</taxon>
        <taxon>Actinomycetes</taxon>
        <taxon>Micrococcales</taxon>
        <taxon>Micrococcaceae</taxon>
        <taxon>Psychromicrobium</taxon>
    </lineage>
</organism>
<dbReference type="Proteomes" id="UP000061839">
    <property type="component" value="Chromosome"/>
</dbReference>
<dbReference type="Pfam" id="PF14488">
    <property type="entry name" value="DUF4434"/>
    <property type="match status" value="1"/>
</dbReference>
<dbReference type="SUPFAM" id="SSF51445">
    <property type="entry name" value="(Trans)glycosidases"/>
    <property type="match status" value="1"/>
</dbReference>
<dbReference type="AlphaFoldDB" id="A0A0D4BWL9"/>
<dbReference type="InterPro" id="IPR017853">
    <property type="entry name" value="GH"/>
</dbReference>
<dbReference type="EMBL" id="CP011005">
    <property type="protein sequence ID" value="AJT40505.1"/>
    <property type="molecule type" value="Genomic_DNA"/>
</dbReference>
<name>A0A0D4BWL9_9MICC</name>
<proteinExistence type="predicted"/>
<evidence type="ECO:0000256" key="1">
    <source>
        <dbReference type="SAM" id="SignalP"/>
    </source>
</evidence>
<evidence type="ECO:0000313" key="3">
    <source>
        <dbReference type="EMBL" id="AJT40505.1"/>
    </source>
</evidence>
<dbReference type="Gene3D" id="3.20.20.80">
    <property type="entry name" value="Glycosidases"/>
    <property type="match status" value="1"/>
</dbReference>
<feature type="signal peptide" evidence="1">
    <location>
        <begin position="1"/>
        <end position="19"/>
    </location>
</feature>
<dbReference type="HOGENOM" id="CLU_031613_0_0_11"/>
<sequence>MTAAFLCSVLLLLALNGLAATPAQSASTPPQFSSSLLSSGQAASWDQLRWDRELAAIQRLGIGSIVLTASLSDASVDQADSGLTAKTAYYPTTLSGYHIATANGAPVDVVGSALRAAQKAGMTVWLGLQTDNPTWFSSGQLDASWLATQAELAGRLAEDLWAQYGAAYHDTIAGWYQPYENNNYDAVVSTGLNRPLIMHSFFLQLGEAIDAVSTAAQRSPLPIMISPFYFSALPNSADYQEFWRISLSGTSIDVVALQVYADMTTSYQETDSFRAALISEWTAAVSRGVAAANNGAQTWANIELFQSNPAIGAATVKYAVEAMKAAAPYVTAFTNFSFSHHWSPWTIGYDWFSVGYLDYLSGGAVPVASVPSPGSPSMTLSSQNTAKISWRIPASTQYHIVYFEIFSMGNNRQRISTASWDSNNITIPADFGTKLAIRSVDAAGNVSSLSSIRLLNR</sequence>
<keyword evidence="1" id="KW-0732">Signal</keyword>
<evidence type="ECO:0000313" key="4">
    <source>
        <dbReference type="Proteomes" id="UP000061839"/>
    </source>
</evidence>